<name>D3PCN9_DEFDS</name>
<gene>
    <name evidence="1" type="ordered locus">DEFDS_0886</name>
</gene>
<dbReference type="STRING" id="639282.DEFDS_0886"/>
<evidence type="ECO:0000313" key="2">
    <source>
        <dbReference type="Proteomes" id="UP000001520"/>
    </source>
</evidence>
<keyword evidence="2" id="KW-1185">Reference proteome</keyword>
<organism evidence="1 2">
    <name type="scientific">Deferribacter desulfuricans (strain DSM 14783 / JCM 11476 / NBRC 101012 / SSM1)</name>
    <dbReference type="NCBI Taxonomy" id="639282"/>
    <lineage>
        <taxon>Bacteria</taxon>
        <taxon>Pseudomonadati</taxon>
        <taxon>Deferribacterota</taxon>
        <taxon>Deferribacteres</taxon>
        <taxon>Deferribacterales</taxon>
        <taxon>Deferribacteraceae</taxon>
        <taxon>Deferribacter</taxon>
    </lineage>
</organism>
<dbReference type="Proteomes" id="UP000001520">
    <property type="component" value="Chromosome"/>
</dbReference>
<evidence type="ECO:0000313" key="1">
    <source>
        <dbReference type="EMBL" id="BAI80362.1"/>
    </source>
</evidence>
<dbReference type="KEGG" id="ddf:DEFDS_0886"/>
<accession>D3PCN9</accession>
<dbReference type="OrthoDB" id="1147671at2"/>
<sequence>MCRKWALNLLEEVKNVWEIASSKDKNNIVEKNGFAVFYSKVRKNPELMIIGYNPGGGDKDFNIEDVFNLEKEHEYIKYSGKNNKNEKYKTAVVMYNLFEEIGKLELLEKSVKLNLIFFRSKSKKEWLSLDKELRISLEQFCFGKVKEIVDYINPKIILLEGLETFDLFISEILNKRYGVTKVKITSVYAYSDKSCRRLFAKTEFNGKKLLGIIHPSYFDGRVIKYLEKEL</sequence>
<dbReference type="EMBL" id="AP011529">
    <property type="protein sequence ID" value="BAI80362.1"/>
    <property type="molecule type" value="Genomic_DNA"/>
</dbReference>
<proteinExistence type="predicted"/>
<reference evidence="1 2" key="1">
    <citation type="journal article" date="2010" name="DNA Res.">
        <title>Bacterial lifestyle in a deep-sea hydrothermal vent chimney revealed by the genome sequence of the thermophilic bacterium Deferribacter desulfuricans SSM1.</title>
        <authorList>
            <person name="Takaki Y."/>
            <person name="Shimamura S."/>
            <person name="Nakagawa S."/>
            <person name="Fukuhara Y."/>
            <person name="Horikawa H."/>
            <person name="Ankai A."/>
            <person name="Harada T."/>
            <person name="Hosoyama A."/>
            <person name="Oguchi A."/>
            <person name="Fukui S."/>
            <person name="Fujita N."/>
            <person name="Takami H."/>
            <person name="Takai K."/>
        </authorList>
    </citation>
    <scope>NUCLEOTIDE SEQUENCE [LARGE SCALE GENOMIC DNA]</scope>
    <source>
        <strain evidence="2">DSM 14783 / JCM 11476 / NBRC 101012 / SSM1</strain>
    </source>
</reference>
<dbReference type="HOGENOM" id="CLU_1203198_0_0_0"/>
<protein>
    <recommendedName>
        <fullName evidence="3">Uracil-DNA glycosylase-like domain-containing protein</fullName>
    </recommendedName>
</protein>
<dbReference type="RefSeq" id="WP_013007609.1">
    <property type="nucleotide sequence ID" value="NC_013939.1"/>
</dbReference>
<evidence type="ECO:0008006" key="3">
    <source>
        <dbReference type="Google" id="ProtNLM"/>
    </source>
</evidence>
<dbReference type="AlphaFoldDB" id="D3PCN9"/>